<name>A0A7W6F0A3_9CAUL</name>
<dbReference type="RefSeq" id="WP_183196924.1">
    <property type="nucleotide sequence ID" value="NZ_JACIDA010000002.1"/>
</dbReference>
<evidence type="ECO:0000256" key="1">
    <source>
        <dbReference type="SAM" id="Phobius"/>
    </source>
</evidence>
<evidence type="ECO:0000313" key="2">
    <source>
        <dbReference type="EMBL" id="MBB3872649.1"/>
    </source>
</evidence>
<evidence type="ECO:0000313" key="3">
    <source>
        <dbReference type="Proteomes" id="UP000532936"/>
    </source>
</evidence>
<dbReference type="EMBL" id="JACIDA010000002">
    <property type="protein sequence ID" value="MBB3872649.1"/>
    <property type="molecule type" value="Genomic_DNA"/>
</dbReference>
<keyword evidence="1" id="KW-1133">Transmembrane helix</keyword>
<protein>
    <recommendedName>
        <fullName evidence="4">DUF2784 domain-containing protein</fullName>
    </recommendedName>
</protein>
<gene>
    <name evidence="2" type="ORF">GGR11_002202</name>
</gene>
<dbReference type="Proteomes" id="UP000532936">
    <property type="component" value="Unassembled WGS sequence"/>
</dbReference>
<keyword evidence="1" id="KW-0472">Membrane</keyword>
<feature type="transmembrane region" description="Helical" evidence="1">
    <location>
        <begin position="94"/>
        <end position="112"/>
    </location>
</feature>
<feature type="transmembrane region" description="Helical" evidence="1">
    <location>
        <begin position="12"/>
        <end position="33"/>
    </location>
</feature>
<organism evidence="2 3">
    <name type="scientific">Brevundimonas mediterranea</name>
    <dbReference type="NCBI Taxonomy" id="74329"/>
    <lineage>
        <taxon>Bacteria</taxon>
        <taxon>Pseudomonadati</taxon>
        <taxon>Pseudomonadota</taxon>
        <taxon>Alphaproteobacteria</taxon>
        <taxon>Caulobacterales</taxon>
        <taxon>Caulobacteraceae</taxon>
        <taxon>Brevundimonas</taxon>
    </lineage>
</organism>
<comment type="caution">
    <text evidence="2">The sequence shown here is derived from an EMBL/GenBank/DDBJ whole genome shotgun (WGS) entry which is preliminary data.</text>
</comment>
<accession>A0A7W6F0A3</accession>
<reference evidence="2 3" key="1">
    <citation type="submission" date="2020-08" db="EMBL/GenBank/DDBJ databases">
        <title>Genomic Encyclopedia of Type Strains, Phase IV (KMG-IV): sequencing the most valuable type-strain genomes for metagenomic binning, comparative biology and taxonomic classification.</title>
        <authorList>
            <person name="Goeker M."/>
        </authorList>
    </citation>
    <scope>NUCLEOTIDE SEQUENCE [LARGE SCALE GENOMIC DNA]</scope>
    <source>
        <strain evidence="2 3">DSM 14878</strain>
    </source>
</reference>
<feature type="transmembrane region" description="Helical" evidence="1">
    <location>
        <begin position="39"/>
        <end position="60"/>
    </location>
</feature>
<dbReference type="AlphaFoldDB" id="A0A7W6F0A3"/>
<dbReference type="PROSITE" id="PS51257">
    <property type="entry name" value="PROKAR_LIPOPROTEIN"/>
    <property type="match status" value="1"/>
</dbReference>
<keyword evidence="1" id="KW-0812">Transmembrane</keyword>
<proteinExistence type="predicted"/>
<sequence length="114" mass="12381">MTDAGRLRIVRGLHTAIYVVMSVACFAVLYAGISGQSGAWLHVALALVAIEVVIFVGCGLKCPLTAVAVRYGARPDGPYDTFFPERCTRHTFRVFGPLITLGLILNALRWFGLL</sequence>
<evidence type="ECO:0008006" key="4">
    <source>
        <dbReference type="Google" id="ProtNLM"/>
    </source>
</evidence>